<dbReference type="Pfam" id="PF25597">
    <property type="entry name" value="SH3_retrovirus"/>
    <property type="match status" value="1"/>
</dbReference>
<dbReference type="AlphaFoldDB" id="A0A4Y2D2E9"/>
<dbReference type="OrthoDB" id="6434337at2759"/>
<organism evidence="2 3">
    <name type="scientific">Araneus ventricosus</name>
    <name type="common">Orbweaver spider</name>
    <name type="synonym">Epeira ventricosa</name>
    <dbReference type="NCBI Taxonomy" id="182803"/>
    <lineage>
        <taxon>Eukaryota</taxon>
        <taxon>Metazoa</taxon>
        <taxon>Ecdysozoa</taxon>
        <taxon>Arthropoda</taxon>
        <taxon>Chelicerata</taxon>
        <taxon>Arachnida</taxon>
        <taxon>Araneae</taxon>
        <taxon>Araneomorphae</taxon>
        <taxon>Entelegynae</taxon>
        <taxon>Araneoidea</taxon>
        <taxon>Araneidae</taxon>
        <taxon>Araneus</taxon>
    </lineage>
</organism>
<name>A0A4Y2D2E9_ARAVE</name>
<comment type="caution">
    <text evidence="2">The sequence shown here is derived from an EMBL/GenBank/DDBJ whole genome shotgun (WGS) entry which is preliminary data.</text>
</comment>
<protein>
    <recommendedName>
        <fullName evidence="1">Retroviral polymerase SH3-like domain-containing protein</fullName>
    </recommendedName>
</protein>
<gene>
    <name evidence="2" type="ORF">AVEN_171427_1</name>
</gene>
<feature type="domain" description="Retroviral polymerase SH3-like" evidence="1">
    <location>
        <begin position="5"/>
        <end position="65"/>
    </location>
</feature>
<sequence>MFGTECFIHIPKQKTRKFDKKAIKGYFGGYCGERDGNRIRVPDKNDVVLSRDVHFKDEIMPEKTSIEIVQTQSTEELCEEDASCIDAGEETETQDIDYLNITLETKVYNL</sequence>
<reference evidence="2 3" key="1">
    <citation type="journal article" date="2019" name="Sci. Rep.">
        <title>Orb-weaving spider Araneus ventricosus genome elucidates the spidroin gene catalogue.</title>
        <authorList>
            <person name="Kono N."/>
            <person name="Nakamura H."/>
            <person name="Ohtoshi R."/>
            <person name="Moran D.A.P."/>
            <person name="Shinohara A."/>
            <person name="Yoshida Y."/>
            <person name="Fujiwara M."/>
            <person name="Mori M."/>
            <person name="Tomita M."/>
            <person name="Arakawa K."/>
        </authorList>
    </citation>
    <scope>NUCLEOTIDE SEQUENCE [LARGE SCALE GENOMIC DNA]</scope>
</reference>
<proteinExistence type="predicted"/>
<dbReference type="Proteomes" id="UP000499080">
    <property type="component" value="Unassembled WGS sequence"/>
</dbReference>
<evidence type="ECO:0000313" key="3">
    <source>
        <dbReference type="Proteomes" id="UP000499080"/>
    </source>
</evidence>
<evidence type="ECO:0000259" key="1">
    <source>
        <dbReference type="Pfam" id="PF25597"/>
    </source>
</evidence>
<dbReference type="EMBL" id="BGPR01000292">
    <property type="protein sequence ID" value="GBM10942.1"/>
    <property type="molecule type" value="Genomic_DNA"/>
</dbReference>
<accession>A0A4Y2D2E9</accession>
<evidence type="ECO:0000313" key="2">
    <source>
        <dbReference type="EMBL" id="GBM10942.1"/>
    </source>
</evidence>
<dbReference type="InterPro" id="IPR057670">
    <property type="entry name" value="SH3_retrovirus"/>
</dbReference>
<keyword evidence="3" id="KW-1185">Reference proteome</keyword>